<dbReference type="STRING" id="40754.THII_2160"/>
<dbReference type="AlphaFoldDB" id="A0A090AL35"/>
<organism evidence="1 2">
    <name type="scientific">Thioploca ingrica</name>
    <dbReference type="NCBI Taxonomy" id="40754"/>
    <lineage>
        <taxon>Bacteria</taxon>
        <taxon>Pseudomonadati</taxon>
        <taxon>Pseudomonadota</taxon>
        <taxon>Gammaproteobacteria</taxon>
        <taxon>Thiotrichales</taxon>
        <taxon>Thiotrichaceae</taxon>
        <taxon>Thioploca</taxon>
    </lineage>
</organism>
<protein>
    <submittedName>
        <fullName evidence="1">Uncharacterized protein</fullName>
    </submittedName>
</protein>
<dbReference type="Proteomes" id="UP000031623">
    <property type="component" value="Chromosome"/>
</dbReference>
<dbReference type="HOGENOM" id="CLU_699544_0_0_6"/>
<proteinExistence type="predicted"/>
<reference evidence="1 2" key="1">
    <citation type="journal article" date="2014" name="ISME J.">
        <title>Ecophysiology of Thioploca ingrica as revealed by the complete genome sequence supplemented with proteomic evidence.</title>
        <authorList>
            <person name="Kojima H."/>
            <person name="Ogura Y."/>
            <person name="Yamamoto N."/>
            <person name="Togashi T."/>
            <person name="Mori H."/>
            <person name="Watanabe T."/>
            <person name="Nemoto F."/>
            <person name="Kurokawa K."/>
            <person name="Hayashi T."/>
            <person name="Fukui M."/>
        </authorList>
    </citation>
    <scope>NUCLEOTIDE SEQUENCE [LARGE SCALE GENOMIC DNA]</scope>
</reference>
<sequence>MNYKRYFYGGGWVVGLLFCKMVLAQNLVINLYDTQGQGIDVNNVQINNIFIDTLVQNPLTGIPEWIAVPYSFVFRACQSDPVDPNTLYLEPLLTGAEQPPCYISPLDFTDTQVVGGMNDNNGIALRNSVQLNNVREYTEEMDLLNPNHSELTTTYYNMALELNLEKLRLEQREKYAISPPPINSMISLKPDHQIMIVLSWDGNRRLDFDAHLTGPAPGLVGSYNNEPDRFHIYFGNKINEVAHLYTDDFSNSQPETMEISPPPGQEKLRPGIYRYSVHHFQGNGNFVEAKVQVHLWIGGLEQVFEPLLPPENDDKYWNSIMYKWEVFELIVSEDGMMQVQLQQNYAPSNPAEVRRKVN</sequence>
<evidence type="ECO:0000313" key="2">
    <source>
        <dbReference type="Proteomes" id="UP000031623"/>
    </source>
</evidence>
<evidence type="ECO:0000313" key="1">
    <source>
        <dbReference type="EMBL" id="BAP56457.1"/>
    </source>
</evidence>
<keyword evidence="2" id="KW-1185">Reference proteome</keyword>
<dbReference type="KEGG" id="tig:THII_2160"/>
<dbReference type="OrthoDB" id="5624957at2"/>
<name>A0A090AL35_9GAMM</name>
<gene>
    <name evidence="1" type="ORF">THII_2160</name>
</gene>
<dbReference type="EMBL" id="AP014633">
    <property type="protein sequence ID" value="BAP56457.1"/>
    <property type="molecule type" value="Genomic_DNA"/>
</dbReference>
<accession>A0A090AL35</accession>